<name>A0AAD5XSX5_9FUNG</name>
<reference evidence="3" key="1">
    <citation type="submission" date="2020-05" db="EMBL/GenBank/DDBJ databases">
        <title>Phylogenomic resolution of chytrid fungi.</title>
        <authorList>
            <person name="Stajich J.E."/>
            <person name="Amses K."/>
            <person name="Simmons R."/>
            <person name="Seto K."/>
            <person name="Myers J."/>
            <person name="Bonds A."/>
            <person name="Quandt C.A."/>
            <person name="Barry K."/>
            <person name="Liu P."/>
            <person name="Grigoriev I."/>
            <person name="Longcore J.E."/>
            <person name="James T.Y."/>
        </authorList>
    </citation>
    <scope>NUCLEOTIDE SEQUENCE</scope>
    <source>
        <strain evidence="3">JEL0476</strain>
    </source>
</reference>
<proteinExistence type="predicted"/>
<feature type="domain" description="SLM1/RGC1-like PH" evidence="2">
    <location>
        <begin position="249"/>
        <end position="320"/>
    </location>
</feature>
<keyword evidence="4" id="KW-1185">Reference proteome</keyword>
<feature type="compositionally biased region" description="Low complexity" evidence="1">
    <location>
        <begin position="472"/>
        <end position="486"/>
    </location>
</feature>
<feature type="region of interest" description="Disordered" evidence="1">
    <location>
        <begin position="464"/>
        <end position="561"/>
    </location>
</feature>
<dbReference type="Proteomes" id="UP001211065">
    <property type="component" value="Unassembled WGS sequence"/>
</dbReference>
<organism evidence="3 4">
    <name type="scientific">Clydaea vesicula</name>
    <dbReference type="NCBI Taxonomy" id="447962"/>
    <lineage>
        <taxon>Eukaryota</taxon>
        <taxon>Fungi</taxon>
        <taxon>Fungi incertae sedis</taxon>
        <taxon>Chytridiomycota</taxon>
        <taxon>Chytridiomycota incertae sedis</taxon>
        <taxon>Chytridiomycetes</taxon>
        <taxon>Lobulomycetales</taxon>
        <taxon>Lobulomycetaceae</taxon>
        <taxon>Clydaea</taxon>
    </lineage>
</organism>
<dbReference type="InterPro" id="IPR027267">
    <property type="entry name" value="AH/BAR_dom_sf"/>
</dbReference>
<dbReference type="PANTHER" id="PTHR31941">
    <property type="entry name" value="CYTOSKELETAL SIGNALING PROTEIN SLM1"/>
    <property type="match status" value="1"/>
</dbReference>
<dbReference type="InterPro" id="IPR011993">
    <property type="entry name" value="PH-like_dom_sf"/>
</dbReference>
<evidence type="ECO:0000256" key="1">
    <source>
        <dbReference type="SAM" id="MobiDB-lite"/>
    </source>
</evidence>
<dbReference type="PANTHER" id="PTHR31941:SF1">
    <property type="entry name" value="CYTOSKELETAL SIGNALING PROTEIN SLM1"/>
    <property type="match status" value="1"/>
</dbReference>
<sequence>MTTSKPIANSPLSAAHQRMHSYYSLIKSLILNFETLEDGQSRMRDAYNRNQKHWLKDPLHFGDNSMITGVQSEFLNVQNQQSQIHEETAGYLNRSIIFQLNKLKKEVKHWLQSHGDLFSKNEKEARRDYDDRLQHEAKLNESLINAKGESPSFEVGDPWLHEMAVKRCIFNQQEHHRLRLQDAAARLKASININSKLQTIFGSLKNNSVLDSTFLPVRTVVENLDSAKEWQTFSSTLPTEPEPEVNTNFHGMNEPLSKIVKSGVVHRPKHILKGSKTCFLVLTAAGWLYEFENEHQLQNFNTNYEHRLFLRDCSLSPVIDDGNYNAISVEDANSWQSEISKFSKNVFLNSVPAAAVIGGVSENSTLGSAENGAVPATLGNDNSVPATVAVGSAAGAVGATGAAGAASHTAPTEEAAPERGVPGGSTRAESFETAPGVVAETTPTLPGAFVDNQADKRNMNTTETPEKVNSINTDGNMNTTGTMENESAGQNRTIVESPVSETNDTNLKNEKQELPEQAFNDNAKGDKTSRLADVQIAGGNENEKNANTAAPGHVEDEKGLKKKGTLKRVLSLFGKK</sequence>
<dbReference type="SUPFAM" id="SSF103657">
    <property type="entry name" value="BAR/IMD domain-like"/>
    <property type="match status" value="1"/>
</dbReference>
<dbReference type="EMBL" id="JADGJW010001048">
    <property type="protein sequence ID" value="KAJ3207542.1"/>
    <property type="molecule type" value="Genomic_DNA"/>
</dbReference>
<dbReference type="AlphaFoldDB" id="A0AAD5XSX5"/>
<evidence type="ECO:0000259" key="2">
    <source>
        <dbReference type="Pfam" id="PF20399"/>
    </source>
</evidence>
<dbReference type="Gene3D" id="2.30.29.30">
    <property type="entry name" value="Pleckstrin-homology domain (PH domain)/Phosphotyrosine-binding domain (PTB)"/>
    <property type="match status" value="1"/>
</dbReference>
<gene>
    <name evidence="3" type="ORF">HK099_000248</name>
</gene>
<accession>A0AAD5XSX5</accession>
<feature type="region of interest" description="Disordered" evidence="1">
    <location>
        <begin position="404"/>
        <end position="429"/>
    </location>
</feature>
<dbReference type="Pfam" id="PF20399">
    <property type="entry name" value="PH_20"/>
    <property type="match status" value="1"/>
</dbReference>
<comment type="caution">
    <text evidence="3">The sequence shown here is derived from an EMBL/GenBank/DDBJ whole genome shotgun (WGS) entry which is preliminary data.</text>
</comment>
<dbReference type="SUPFAM" id="SSF50729">
    <property type="entry name" value="PH domain-like"/>
    <property type="match status" value="1"/>
</dbReference>
<protein>
    <recommendedName>
        <fullName evidence="2">SLM1/RGC1-like PH domain-containing protein</fullName>
    </recommendedName>
</protein>
<evidence type="ECO:0000313" key="3">
    <source>
        <dbReference type="EMBL" id="KAJ3207542.1"/>
    </source>
</evidence>
<dbReference type="InterPro" id="IPR046869">
    <property type="entry name" value="SLM1/RGC1-like_PH"/>
</dbReference>
<feature type="compositionally biased region" description="Polar residues" evidence="1">
    <location>
        <begin position="487"/>
        <end position="506"/>
    </location>
</feature>
<evidence type="ECO:0000313" key="4">
    <source>
        <dbReference type="Proteomes" id="UP001211065"/>
    </source>
</evidence>